<dbReference type="KEGG" id="spsw:Sps_04292"/>
<name>A0A1S6HV15_9GAMM</name>
<dbReference type="EMBL" id="CP014782">
    <property type="protein sequence ID" value="AQS39395.1"/>
    <property type="molecule type" value="Genomic_DNA"/>
</dbReference>
<evidence type="ECO:0000313" key="2">
    <source>
        <dbReference type="Proteomes" id="UP000189545"/>
    </source>
</evidence>
<keyword evidence="2" id="KW-1185">Reference proteome</keyword>
<reference evidence="1 2" key="1">
    <citation type="submission" date="2016-03" db="EMBL/GenBank/DDBJ databases">
        <title>Complete genome sequence of Shewanella psychrophila WP2, a deep sea bacterium isolated from west Pacific sediment.</title>
        <authorList>
            <person name="Xu G."/>
            <person name="Jian H."/>
        </authorList>
    </citation>
    <scope>NUCLEOTIDE SEQUENCE [LARGE SCALE GENOMIC DNA]</scope>
    <source>
        <strain evidence="1 2">WP2</strain>
    </source>
</reference>
<sequence>MTMHRDINFAVDPDNSQLRELFPVVVNSLLLKIASLEQQLSQAKSELPQLGTVSLLSDEERKMLNELF</sequence>
<organism evidence="1 2">
    <name type="scientific">Shewanella psychrophila</name>
    <dbReference type="NCBI Taxonomy" id="225848"/>
    <lineage>
        <taxon>Bacteria</taxon>
        <taxon>Pseudomonadati</taxon>
        <taxon>Pseudomonadota</taxon>
        <taxon>Gammaproteobacteria</taxon>
        <taxon>Alteromonadales</taxon>
        <taxon>Shewanellaceae</taxon>
        <taxon>Shewanella</taxon>
    </lineage>
</organism>
<gene>
    <name evidence="1" type="ORF">Sps_04292</name>
</gene>
<protein>
    <submittedName>
        <fullName evidence="1">Uncharacterized protein</fullName>
    </submittedName>
</protein>
<accession>A0A1S6HV15</accession>
<dbReference type="RefSeq" id="WP_077754311.1">
    <property type="nucleotide sequence ID" value="NZ_CP014782.1"/>
</dbReference>
<dbReference type="AlphaFoldDB" id="A0A1S6HV15"/>
<proteinExistence type="predicted"/>
<dbReference type="OrthoDB" id="9919545at2"/>
<dbReference type="STRING" id="225848.Sps_04292"/>
<dbReference type="Proteomes" id="UP000189545">
    <property type="component" value="Chromosome"/>
</dbReference>
<evidence type="ECO:0000313" key="1">
    <source>
        <dbReference type="EMBL" id="AQS39395.1"/>
    </source>
</evidence>